<evidence type="ECO:0000259" key="1">
    <source>
        <dbReference type="Pfam" id="PF00535"/>
    </source>
</evidence>
<dbReference type="AlphaFoldDB" id="A0A348AGC1"/>
<dbReference type="InterPro" id="IPR001173">
    <property type="entry name" value="Glyco_trans_2-like"/>
</dbReference>
<name>A0A348AGC1_9FIRM</name>
<dbReference type="Pfam" id="PF00535">
    <property type="entry name" value="Glycos_transf_2"/>
    <property type="match status" value="1"/>
</dbReference>
<protein>
    <submittedName>
        <fullName evidence="2">Putative glycosyltransferase EpsJ</fullName>
        <ecNumber evidence="2">2.4.-.-</ecNumber>
    </submittedName>
</protein>
<dbReference type="RefSeq" id="WP_126306612.1">
    <property type="nucleotide sequence ID" value="NZ_AP018449.1"/>
</dbReference>
<dbReference type="OrthoDB" id="396512at2"/>
<dbReference type="Gene3D" id="3.90.550.10">
    <property type="entry name" value="Spore Coat Polysaccharide Biosynthesis Protein SpsA, Chain A"/>
    <property type="match status" value="1"/>
</dbReference>
<evidence type="ECO:0000313" key="3">
    <source>
        <dbReference type="Proteomes" id="UP000276437"/>
    </source>
</evidence>
<dbReference type="InterPro" id="IPR029044">
    <property type="entry name" value="Nucleotide-diphossugar_trans"/>
</dbReference>
<keyword evidence="2" id="KW-0808">Transferase</keyword>
<feature type="domain" description="Glycosyltransferase 2-like" evidence="1">
    <location>
        <begin position="7"/>
        <end position="136"/>
    </location>
</feature>
<dbReference type="EC" id="2.4.-.-" evidence="2"/>
<dbReference type="GO" id="GO:0016758">
    <property type="term" value="F:hexosyltransferase activity"/>
    <property type="evidence" value="ECO:0007669"/>
    <property type="project" value="UniProtKB-ARBA"/>
</dbReference>
<dbReference type="PANTHER" id="PTHR22916">
    <property type="entry name" value="GLYCOSYLTRANSFERASE"/>
    <property type="match status" value="1"/>
</dbReference>
<dbReference type="EMBL" id="AP018449">
    <property type="protein sequence ID" value="BBB90119.1"/>
    <property type="molecule type" value="Genomic_DNA"/>
</dbReference>
<keyword evidence="3" id="KW-1185">Reference proteome</keyword>
<gene>
    <name evidence="2" type="primary">epsJ_1</name>
    <name evidence="2" type="ORF">MAMMFC1_00767</name>
</gene>
<dbReference type="CDD" id="cd00761">
    <property type="entry name" value="Glyco_tranf_GTA_type"/>
    <property type="match status" value="1"/>
</dbReference>
<dbReference type="SUPFAM" id="SSF53448">
    <property type="entry name" value="Nucleotide-diphospho-sugar transferases"/>
    <property type="match status" value="1"/>
</dbReference>
<organism evidence="2 3">
    <name type="scientific">Methylomusa anaerophila</name>
    <dbReference type="NCBI Taxonomy" id="1930071"/>
    <lineage>
        <taxon>Bacteria</taxon>
        <taxon>Bacillati</taxon>
        <taxon>Bacillota</taxon>
        <taxon>Negativicutes</taxon>
        <taxon>Selenomonadales</taxon>
        <taxon>Sporomusaceae</taxon>
        <taxon>Methylomusa</taxon>
    </lineage>
</organism>
<sequence length="342" mass="39703">MKMPLLSIIIPIYKVEKYLNECIDSVLKQSFTDYEIILVDDGSPDNCGKICDHYAQTDKKIKVIHKENSGVSETRNIGIDNSCGQYLMFLDGDDFLVDGCLELMKDTIISNEKTDIFIGQSMIVYDDDKKHFFLQDSFDAEAINKLQKKEILVYIFGTVKDIVWAVWRNVYRRELVISNGLYFDKKLICAEDGDWHIKAMLAAEKISAFKLPLVNYRRRFGSALLSKSNQRKVMSELQVYKKWFDYFNTCDFEEKYKKVITGRFANLFINQFGVIDFENKAEKKDVVNFIAHNSYILNSSHIRGTKHKASVLVCQLLGINLGIWCLTRLRIARNKITNRRWG</sequence>
<proteinExistence type="predicted"/>
<dbReference type="Proteomes" id="UP000276437">
    <property type="component" value="Chromosome"/>
</dbReference>
<reference evidence="2 3" key="1">
    <citation type="journal article" date="2018" name="Int. J. Syst. Evol. Microbiol.">
        <title>Methylomusa anaerophila gen. nov., sp. nov., an anaerobic methanol-utilizing bacterium isolated from a microbial fuel cell.</title>
        <authorList>
            <person name="Amano N."/>
            <person name="Yamamuro A."/>
            <person name="Miyahara M."/>
            <person name="Kouzuma A."/>
            <person name="Abe T."/>
            <person name="Watanabe K."/>
        </authorList>
    </citation>
    <scope>NUCLEOTIDE SEQUENCE [LARGE SCALE GENOMIC DNA]</scope>
    <source>
        <strain evidence="2 3">MMFC1</strain>
    </source>
</reference>
<dbReference type="PANTHER" id="PTHR22916:SF3">
    <property type="entry name" value="UDP-GLCNAC:BETAGAL BETA-1,3-N-ACETYLGLUCOSAMINYLTRANSFERASE-LIKE PROTEIN 1"/>
    <property type="match status" value="1"/>
</dbReference>
<dbReference type="KEGG" id="mana:MAMMFC1_00767"/>
<evidence type="ECO:0000313" key="2">
    <source>
        <dbReference type="EMBL" id="BBB90119.1"/>
    </source>
</evidence>
<keyword evidence="2" id="KW-0328">Glycosyltransferase</keyword>
<accession>A0A348AGC1</accession>